<dbReference type="AlphaFoldDB" id="A0AAD9DK49"/>
<reference evidence="2" key="1">
    <citation type="submission" date="2023-06" db="EMBL/GenBank/DDBJ databases">
        <title>Survivors Of The Sea: Transcriptome response of Skeletonema marinoi to long-term dormancy.</title>
        <authorList>
            <person name="Pinder M.I.M."/>
            <person name="Kourtchenko O."/>
            <person name="Robertson E.K."/>
            <person name="Larsson T."/>
            <person name="Maumus F."/>
            <person name="Osuna-Cruz C.M."/>
            <person name="Vancaester E."/>
            <person name="Stenow R."/>
            <person name="Vandepoele K."/>
            <person name="Ploug H."/>
            <person name="Bruchert V."/>
            <person name="Godhe A."/>
            <person name="Topel M."/>
        </authorList>
    </citation>
    <scope>NUCLEOTIDE SEQUENCE</scope>
    <source>
        <strain evidence="2">R05AC</strain>
    </source>
</reference>
<evidence type="ECO:0000313" key="3">
    <source>
        <dbReference type="Proteomes" id="UP001224775"/>
    </source>
</evidence>
<keyword evidence="3" id="KW-1185">Reference proteome</keyword>
<organism evidence="2 3">
    <name type="scientific">Skeletonema marinoi</name>
    <dbReference type="NCBI Taxonomy" id="267567"/>
    <lineage>
        <taxon>Eukaryota</taxon>
        <taxon>Sar</taxon>
        <taxon>Stramenopiles</taxon>
        <taxon>Ochrophyta</taxon>
        <taxon>Bacillariophyta</taxon>
        <taxon>Coscinodiscophyceae</taxon>
        <taxon>Thalassiosirophycidae</taxon>
        <taxon>Thalassiosirales</taxon>
        <taxon>Skeletonemataceae</taxon>
        <taxon>Skeletonema</taxon>
        <taxon>Skeletonema marinoi-dohrnii complex</taxon>
    </lineage>
</organism>
<evidence type="ECO:0000256" key="1">
    <source>
        <dbReference type="SAM" id="MobiDB-lite"/>
    </source>
</evidence>
<feature type="compositionally biased region" description="Polar residues" evidence="1">
    <location>
        <begin position="12"/>
        <end position="22"/>
    </location>
</feature>
<gene>
    <name evidence="2" type="ORF">QTG54_001098</name>
</gene>
<comment type="caution">
    <text evidence="2">The sequence shown here is derived from an EMBL/GenBank/DDBJ whole genome shotgun (WGS) entry which is preliminary data.</text>
</comment>
<name>A0AAD9DK49_9STRA</name>
<sequence>MVKLRKYLSRTMRWSSKQSSHSNENRRDSVKTQLHLNLPDVHVCNSLSCNACSSAHSINFIRVATTNTSESSTP</sequence>
<feature type="region of interest" description="Disordered" evidence="1">
    <location>
        <begin position="8"/>
        <end position="31"/>
    </location>
</feature>
<evidence type="ECO:0000313" key="2">
    <source>
        <dbReference type="EMBL" id="KAK1749159.1"/>
    </source>
</evidence>
<accession>A0AAD9DK49</accession>
<dbReference type="Proteomes" id="UP001224775">
    <property type="component" value="Unassembled WGS sequence"/>
</dbReference>
<protein>
    <submittedName>
        <fullName evidence="2">Uncharacterized protein</fullName>
    </submittedName>
</protein>
<dbReference type="EMBL" id="JATAAI010000001">
    <property type="protein sequence ID" value="KAK1749159.1"/>
    <property type="molecule type" value="Genomic_DNA"/>
</dbReference>
<proteinExistence type="predicted"/>